<keyword evidence="3" id="KW-1185">Reference proteome</keyword>
<reference evidence="2 3" key="1">
    <citation type="submission" date="2010-08" db="EMBL/GenBank/DDBJ databases">
        <title>The draft genome of Desulfovibrio fructosovorans JJ.</title>
        <authorList>
            <consortium name="US DOE Joint Genome Institute (JGI-PGF)"/>
            <person name="Lucas S."/>
            <person name="Copeland A."/>
            <person name="Lapidus A."/>
            <person name="Cheng J.-F."/>
            <person name="Bruce D."/>
            <person name="Goodwin L."/>
            <person name="Pitluck S."/>
            <person name="Land M.L."/>
            <person name="Hauser L."/>
            <person name="Chang Y.-J."/>
            <person name="Jeffries C."/>
            <person name="Wall J.D."/>
            <person name="Stahl D.A."/>
            <person name="Arkin A.P."/>
            <person name="Dehal P."/>
            <person name="Stolyar S.M."/>
            <person name="Hazen T.C."/>
            <person name="Woyke T.J."/>
        </authorList>
    </citation>
    <scope>NUCLEOTIDE SEQUENCE [LARGE SCALE GENOMIC DNA]</scope>
    <source>
        <strain evidence="2 3">JJ</strain>
    </source>
</reference>
<sequence precursor="true">MNGKKFGIILTALATLALSASLAMARPGGPAGVRGGGYGPADCPGYGGGFMTQLTPEKQAAFQKLHDDYAAKTAQLRADLGVKRAELNALAVAQNPDQAKIDALTKEIGDMQGKLLAARTTFRIQVNKEIGPMGWGGRGMGGFHHRGAGYGPCGGGF</sequence>
<dbReference type="Gene3D" id="1.20.120.1490">
    <property type="match status" value="1"/>
</dbReference>
<gene>
    <name evidence="2" type="ORF">DesfrDRAFT_1589</name>
</gene>
<accession>E1JVE0</accession>
<comment type="caution">
    <text evidence="2">The sequence shown here is derived from an EMBL/GenBank/DDBJ whole genome shotgun (WGS) entry which is preliminary data.</text>
</comment>
<dbReference type="STRING" id="596151.DesfrDRAFT_1589"/>
<keyword evidence="1" id="KW-0732">Signal</keyword>
<dbReference type="OrthoDB" id="5460803at2"/>
<name>E1JVE0_SOLFR</name>
<evidence type="ECO:0000256" key="1">
    <source>
        <dbReference type="SAM" id="SignalP"/>
    </source>
</evidence>
<feature type="signal peptide" evidence="1">
    <location>
        <begin position="1"/>
        <end position="25"/>
    </location>
</feature>
<evidence type="ECO:0000313" key="3">
    <source>
        <dbReference type="Proteomes" id="UP000006250"/>
    </source>
</evidence>
<dbReference type="EMBL" id="AECZ01000008">
    <property type="protein sequence ID" value="EFL51734.1"/>
    <property type="molecule type" value="Genomic_DNA"/>
</dbReference>
<dbReference type="InterPro" id="IPR025961">
    <property type="entry name" value="Metal_resist"/>
</dbReference>
<dbReference type="eggNOG" id="COG3678">
    <property type="taxonomic scope" value="Bacteria"/>
</dbReference>
<dbReference type="RefSeq" id="WP_005992757.1">
    <property type="nucleotide sequence ID" value="NZ_AECZ01000008.1"/>
</dbReference>
<evidence type="ECO:0000313" key="2">
    <source>
        <dbReference type="EMBL" id="EFL51734.1"/>
    </source>
</evidence>
<protein>
    <submittedName>
        <fullName evidence="2">Putative zinc resistance-associated protein</fullName>
    </submittedName>
</protein>
<dbReference type="Proteomes" id="UP000006250">
    <property type="component" value="Unassembled WGS sequence"/>
</dbReference>
<dbReference type="AlphaFoldDB" id="E1JVE0"/>
<proteinExistence type="predicted"/>
<feature type="chain" id="PRO_5003148165" evidence="1">
    <location>
        <begin position="26"/>
        <end position="157"/>
    </location>
</feature>
<organism evidence="2 3">
    <name type="scientific">Solidesulfovibrio fructosivorans JJ]</name>
    <dbReference type="NCBI Taxonomy" id="596151"/>
    <lineage>
        <taxon>Bacteria</taxon>
        <taxon>Pseudomonadati</taxon>
        <taxon>Thermodesulfobacteriota</taxon>
        <taxon>Desulfovibrionia</taxon>
        <taxon>Desulfovibrionales</taxon>
        <taxon>Desulfovibrionaceae</taxon>
        <taxon>Solidesulfovibrio</taxon>
    </lineage>
</organism>
<dbReference type="Pfam" id="PF13801">
    <property type="entry name" value="Metal_resist"/>
    <property type="match status" value="1"/>
</dbReference>